<evidence type="ECO:0000313" key="1">
    <source>
        <dbReference type="Proteomes" id="UP000887580"/>
    </source>
</evidence>
<name>A0AC35FBU7_9BILA</name>
<sequence>MFLFFSLLSFATDICKKISSSLNTYHCKFVYRLVLSIGILLRLALEKEKEIEKFNLTLFKNLRTQFFDTLCVVFEFFKKQIFTNAEIECLWNYIIEPIIIQHQKSTFEHVIPASVSRFFTSLTKLPMFYPFLIKQFSKALNFETPLSLNLSFLNSKECSTIYRNQIMNGIFTLLSLRDEPSAAPDLPESKFQVRDGINMGTEIILTQLHKIIQFLVSNIPTDLSKAKNLPLIYLDILNRLGEFVEDSKIGEHFASTLLSYIENDRIKNEEKVTSVLQTIARLVGFVKEPKNYLRRLPRLLTSVTYRGSREALVSIVSALSNHSKFINEKSFVENLKVLEDLEAWDKKKLNEPDQERRHKALADLDRLYSSANVKLDSINIVLFVRSHASTLSSIDDIALRSAASSAFSTLISYTSKVYADNKEIKQDLLRKHFIQLIANGIRSNNEAVRNEFILAFDVLITCFCDCDTQLFVPFKQLQNEDKDLDFFANVTHIQHHRRQRAFKRVAVAMEENTINISFDSLMKFILPIIHPYFLLTEPKYAQLVTESLNVLREIMKYASWTKYYRMLTTYIHQLTTVEQTKPYVRVIVAIVDAFHFDLQSCDFKPTEFQMATNPKRDKRRLGSALKRKNFEDKTKTNEIEKVLAEESEEEIDEKIKDEKEKAKKILEAVLQNVLPKLQETIKPNHKLLGHKKSHVGKYFTEDEDLKRVPLALATVKLLQKLPEWVLNRHLHSVVVTLITLLLSRSSEVRQSARKTMQQVIQGLGVKHLPFFIKEMKQTLTRGYQVHVMIYTIHFMIQSMEAQLKTGDLDHCLDVIVDVCKQEQFSDTTEEKELSTAVAEAKANKTGETYQYLGKFVSYESLMKVVNPMKEIFDLKPSATTMKKLSGLLRSFVHGLRSNEGIAPNQLLIFTQTILNSNLSELTKQLAASQPAAQAEEDRKKNGYRPESCYIIPVAPKRLGAIVKTSIKAQASIFVEFGVNLLANLLKVHAFDPKKPEDAEKLDPFLPMIIGCLKTKYEKIIGVSLRCLHGLLKFPLPSIESNKNEIIERLFVVLADYAGLGAAGHLGSIQELSQNLFKCFNQMIHIAQASILTPKRLQILLNYCETDILDSQKQATAFALIKSILGKRIKDDKITTMMDYLAELSITSTVPIVRTNCREIIIQFITNYRIGEDDAEKWLSFYLEQLEYEFEDGRLSALEMINSIINAFMEEVNNKFALLVFIKLSARFVNDESKKCIKFVQLAIQKLLQTTTAKAHHELLTVAKDWLQSENESTRVIGCKVTAELCRGLSTLFASRIDQFLPLMGQQFGEISTAEFSENVVLALLETMTLLCQLVPSAFSESFISLEKEHKILEKLNEFLQCVLSKHVQFSASGFLGQLLSTLKNEETTKFHKKLSKLFETNIGWSKLCYSLCFQLKGKSLTEATVDQLVKNLLFLSSQITDNEEYGSFCQRIANVCTSEVALYPTKSLRRKGVFKLTAACALQTTEERSTILTKRMLPSLHREMLGKSSSDKDELQNLASEVGEILKKQIGQKEYALILIECSKKANQKTAKRKEEAATLAVTNPQAAAQAKRRKHDKKTENRKRKLDQLKPYRIAKRKARTDIRQKMEDDDATFFDGEENEE</sequence>
<accession>A0AC35FBU7</accession>
<reference evidence="2" key="1">
    <citation type="submission" date="2022-11" db="UniProtKB">
        <authorList>
            <consortium name="WormBaseParasite"/>
        </authorList>
    </citation>
    <scope>IDENTIFICATION</scope>
</reference>
<evidence type="ECO:0000313" key="2">
    <source>
        <dbReference type="WBParaSite" id="PS1159_v2.g15970.t1"/>
    </source>
</evidence>
<protein>
    <submittedName>
        <fullName evidence="2">Small subunit processome component 20 homolog</fullName>
    </submittedName>
</protein>
<dbReference type="WBParaSite" id="PS1159_v2.g15970.t1">
    <property type="protein sequence ID" value="PS1159_v2.g15970.t1"/>
    <property type="gene ID" value="PS1159_v2.g15970"/>
</dbReference>
<dbReference type="Proteomes" id="UP000887580">
    <property type="component" value="Unplaced"/>
</dbReference>
<proteinExistence type="predicted"/>
<organism evidence="1 2">
    <name type="scientific">Panagrolaimus sp. PS1159</name>
    <dbReference type="NCBI Taxonomy" id="55785"/>
    <lineage>
        <taxon>Eukaryota</taxon>
        <taxon>Metazoa</taxon>
        <taxon>Ecdysozoa</taxon>
        <taxon>Nematoda</taxon>
        <taxon>Chromadorea</taxon>
        <taxon>Rhabditida</taxon>
        <taxon>Tylenchina</taxon>
        <taxon>Panagrolaimomorpha</taxon>
        <taxon>Panagrolaimoidea</taxon>
        <taxon>Panagrolaimidae</taxon>
        <taxon>Panagrolaimus</taxon>
    </lineage>
</organism>